<dbReference type="RefSeq" id="WP_109839617.1">
    <property type="nucleotide sequence ID" value="NZ_QGKM01000087.1"/>
</dbReference>
<dbReference type="PROSITE" id="PS01124">
    <property type="entry name" value="HTH_ARAC_FAMILY_2"/>
    <property type="match status" value="1"/>
</dbReference>
<name>A0A317C1P2_9GAMM</name>
<dbReference type="InterPro" id="IPR009057">
    <property type="entry name" value="Homeodomain-like_sf"/>
</dbReference>
<keyword evidence="3" id="KW-0804">Transcription</keyword>
<dbReference type="Pfam" id="PF06719">
    <property type="entry name" value="AraC_N"/>
    <property type="match status" value="1"/>
</dbReference>
<evidence type="ECO:0000256" key="2">
    <source>
        <dbReference type="ARBA" id="ARBA00023125"/>
    </source>
</evidence>
<dbReference type="Pfam" id="PF12833">
    <property type="entry name" value="HTH_18"/>
    <property type="match status" value="1"/>
</dbReference>
<comment type="caution">
    <text evidence="5">The sequence shown here is derived from an EMBL/GenBank/DDBJ whole genome shotgun (WGS) entry which is preliminary data.</text>
</comment>
<dbReference type="EMBL" id="QGKM01000087">
    <property type="protein sequence ID" value="PWQ92468.1"/>
    <property type="molecule type" value="Genomic_DNA"/>
</dbReference>
<dbReference type="SUPFAM" id="SSF46689">
    <property type="entry name" value="Homeodomain-like"/>
    <property type="match status" value="2"/>
</dbReference>
<feature type="domain" description="HTH araC/xylS-type" evidence="4">
    <location>
        <begin position="201"/>
        <end position="298"/>
    </location>
</feature>
<protein>
    <submittedName>
        <fullName evidence="5">AraC family transcriptional regulator</fullName>
    </submittedName>
</protein>
<dbReference type="InterPro" id="IPR018060">
    <property type="entry name" value="HTH_AraC"/>
</dbReference>
<evidence type="ECO:0000259" key="4">
    <source>
        <dbReference type="PROSITE" id="PS01124"/>
    </source>
</evidence>
<organism evidence="5 6">
    <name type="scientific">Leucothrix pacifica</name>
    <dbReference type="NCBI Taxonomy" id="1247513"/>
    <lineage>
        <taxon>Bacteria</taxon>
        <taxon>Pseudomonadati</taxon>
        <taxon>Pseudomonadota</taxon>
        <taxon>Gammaproteobacteria</taxon>
        <taxon>Thiotrichales</taxon>
        <taxon>Thiotrichaceae</taxon>
        <taxon>Leucothrix</taxon>
    </lineage>
</organism>
<dbReference type="OrthoDB" id="9783876at2"/>
<dbReference type="SMART" id="SM00342">
    <property type="entry name" value="HTH_ARAC"/>
    <property type="match status" value="1"/>
</dbReference>
<dbReference type="InterPro" id="IPR009594">
    <property type="entry name" value="Tscrpt_reg_HTH_AraC_N"/>
</dbReference>
<keyword evidence="6" id="KW-1185">Reference proteome</keyword>
<dbReference type="InterPro" id="IPR020449">
    <property type="entry name" value="Tscrpt_reg_AraC-type_HTH"/>
</dbReference>
<dbReference type="PANTHER" id="PTHR46796">
    <property type="entry name" value="HTH-TYPE TRANSCRIPTIONAL ACTIVATOR RHAS-RELATED"/>
    <property type="match status" value="1"/>
</dbReference>
<keyword evidence="1" id="KW-0805">Transcription regulation</keyword>
<evidence type="ECO:0000313" key="6">
    <source>
        <dbReference type="Proteomes" id="UP000245539"/>
    </source>
</evidence>
<gene>
    <name evidence="5" type="ORF">DKW60_20955</name>
</gene>
<evidence type="ECO:0000256" key="1">
    <source>
        <dbReference type="ARBA" id="ARBA00023015"/>
    </source>
</evidence>
<evidence type="ECO:0000313" key="5">
    <source>
        <dbReference type="EMBL" id="PWQ92468.1"/>
    </source>
</evidence>
<dbReference type="Proteomes" id="UP000245539">
    <property type="component" value="Unassembled WGS sequence"/>
</dbReference>
<reference evidence="5 6" key="1">
    <citation type="submission" date="2018-05" db="EMBL/GenBank/DDBJ databases">
        <title>Leucothrix arctica sp. nov., isolated from Arctic seawater.</title>
        <authorList>
            <person name="Choi A."/>
            <person name="Baek K."/>
        </authorList>
    </citation>
    <scope>NUCLEOTIDE SEQUENCE [LARGE SCALE GENOMIC DNA]</scope>
    <source>
        <strain evidence="5 6">JCM 18388</strain>
    </source>
</reference>
<evidence type="ECO:0000256" key="3">
    <source>
        <dbReference type="ARBA" id="ARBA00023163"/>
    </source>
</evidence>
<keyword evidence="2" id="KW-0238">DNA-binding</keyword>
<dbReference type="GO" id="GO:0003700">
    <property type="term" value="F:DNA-binding transcription factor activity"/>
    <property type="evidence" value="ECO:0007669"/>
    <property type="project" value="InterPro"/>
</dbReference>
<dbReference type="Gene3D" id="1.10.10.60">
    <property type="entry name" value="Homeodomain-like"/>
    <property type="match status" value="1"/>
</dbReference>
<dbReference type="InterPro" id="IPR050204">
    <property type="entry name" value="AraC_XylS_family_regulators"/>
</dbReference>
<proteinExistence type="predicted"/>
<dbReference type="PRINTS" id="PR00032">
    <property type="entry name" value="HTHARAC"/>
</dbReference>
<dbReference type="GO" id="GO:0043565">
    <property type="term" value="F:sequence-specific DNA binding"/>
    <property type="evidence" value="ECO:0007669"/>
    <property type="project" value="InterPro"/>
</dbReference>
<dbReference type="AlphaFoldDB" id="A0A317C1P2"/>
<sequence length="300" mass="34791">MELSHVQDLRKPKKLVENRTSFLGPESEVSIYDTYLPESLVRLDADQLMYCGMVSGKKVMHSPLLEEQVFLPHESFVLAPGETVNIDFPEAEINNPTTCLTVEISREKVLDVTEKLFDRGAVKLAPEDTWDKSGTVLHTHHCAATQRLLARIVNLFTENHPDRDMLIDFNISELLIRMLRHQERHFLLSHSLQRPDESSLTVALKWIRDHLSEPLNIDELCRESFMSRSRLYAEFKLRLDCSPMELQQQLRLKEAGKRLKRGEVITNICYDLGFSSPSHFCRRFKNMYGCTPTEYKNRSI</sequence>
<accession>A0A317C1P2</accession>